<organism evidence="1 2">
    <name type="scientific">Balnearium lithotrophicum</name>
    <dbReference type="NCBI Taxonomy" id="223788"/>
    <lineage>
        <taxon>Bacteria</taxon>
        <taxon>Pseudomonadati</taxon>
        <taxon>Aquificota</taxon>
        <taxon>Aquificia</taxon>
        <taxon>Desulfurobacteriales</taxon>
        <taxon>Desulfurobacteriaceae</taxon>
        <taxon>Balnearium</taxon>
    </lineage>
</organism>
<protein>
    <submittedName>
        <fullName evidence="1">Sulfur carrier protein</fullName>
    </submittedName>
</protein>
<accession>A0A521B5M0</accession>
<dbReference type="OrthoDB" id="15410at2"/>
<sequence length="68" mass="7517">MGKILVEIEGKEREVEIKGKKVRVDKLLENMGIYPETAVVVRGKGLLCDDDYVLDGERVKVVVATSKG</sequence>
<gene>
    <name evidence="1" type="ORF">SAMN06269117_10415</name>
</gene>
<dbReference type="InterPro" id="IPR012675">
    <property type="entry name" value="Beta-grasp_dom_sf"/>
</dbReference>
<dbReference type="Gene3D" id="3.10.20.30">
    <property type="match status" value="1"/>
</dbReference>
<reference evidence="1 2" key="1">
    <citation type="submission" date="2017-05" db="EMBL/GenBank/DDBJ databases">
        <authorList>
            <person name="Varghese N."/>
            <person name="Submissions S."/>
        </authorList>
    </citation>
    <scope>NUCLEOTIDE SEQUENCE [LARGE SCALE GENOMIC DNA]</scope>
    <source>
        <strain evidence="1 2">DSM 16304</strain>
    </source>
</reference>
<proteinExistence type="predicted"/>
<dbReference type="EMBL" id="FXTM01000004">
    <property type="protein sequence ID" value="SMO42379.1"/>
    <property type="molecule type" value="Genomic_DNA"/>
</dbReference>
<dbReference type="RefSeq" id="WP_142934077.1">
    <property type="nucleotide sequence ID" value="NZ_FXTM01000004.1"/>
</dbReference>
<evidence type="ECO:0000313" key="2">
    <source>
        <dbReference type="Proteomes" id="UP000317315"/>
    </source>
</evidence>
<name>A0A521B5M0_9BACT</name>
<dbReference type="SUPFAM" id="SSF54285">
    <property type="entry name" value="MoaD/ThiS"/>
    <property type="match status" value="1"/>
</dbReference>
<dbReference type="AlphaFoldDB" id="A0A521B5M0"/>
<keyword evidence="2" id="KW-1185">Reference proteome</keyword>
<dbReference type="Proteomes" id="UP000317315">
    <property type="component" value="Unassembled WGS sequence"/>
</dbReference>
<evidence type="ECO:0000313" key="1">
    <source>
        <dbReference type="EMBL" id="SMO42379.1"/>
    </source>
</evidence>
<dbReference type="InterPro" id="IPR016155">
    <property type="entry name" value="Mopterin_synth/thiamin_S_b"/>
</dbReference>